<dbReference type="EMBL" id="JADBEL010000049">
    <property type="protein sequence ID" value="MBE1557087.1"/>
    <property type="molecule type" value="Genomic_DNA"/>
</dbReference>
<comment type="caution">
    <text evidence="1">The sequence shown here is derived from an EMBL/GenBank/DDBJ whole genome shotgun (WGS) entry which is preliminary data.</text>
</comment>
<dbReference type="AlphaFoldDB" id="A0A927RH35"/>
<reference evidence="1" key="1">
    <citation type="submission" date="2020-10" db="EMBL/GenBank/DDBJ databases">
        <title>Genomic Encyclopedia of Type Strains, Phase IV (KMG-IV): sequencing the most valuable type-strain genomes for metagenomic binning, comparative biology and taxonomic classification.</title>
        <authorList>
            <person name="Goeker M."/>
        </authorList>
    </citation>
    <scope>NUCLEOTIDE SEQUENCE</scope>
    <source>
        <strain evidence="1">DSM 13886</strain>
    </source>
</reference>
<keyword evidence="2" id="KW-1185">Reference proteome</keyword>
<sequence length="33" mass="3643">MFVTHDPLLAAKADRVITMKDGIVISDERGETL</sequence>
<keyword evidence="1" id="KW-0449">Lipoprotein</keyword>
<gene>
    <name evidence="1" type="ORF">H4683_004219</name>
</gene>
<dbReference type="Proteomes" id="UP000658225">
    <property type="component" value="Unassembled WGS sequence"/>
</dbReference>
<evidence type="ECO:0000313" key="1">
    <source>
        <dbReference type="EMBL" id="MBE1557087.1"/>
    </source>
</evidence>
<organism evidence="1 2">
    <name type="scientific">Sporosarcina limicola</name>
    <dbReference type="NCBI Taxonomy" id="34101"/>
    <lineage>
        <taxon>Bacteria</taxon>
        <taxon>Bacillati</taxon>
        <taxon>Bacillota</taxon>
        <taxon>Bacilli</taxon>
        <taxon>Bacillales</taxon>
        <taxon>Caryophanaceae</taxon>
        <taxon>Sporosarcina</taxon>
    </lineage>
</organism>
<accession>A0A927RH35</accession>
<proteinExistence type="predicted"/>
<name>A0A927RH35_9BACL</name>
<protein>
    <submittedName>
        <fullName evidence="1">ABC-type lipoprotein export system ATPase subunit</fullName>
    </submittedName>
</protein>
<evidence type="ECO:0000313" key="2">
    <source>
        <dbReference type="Proteomes" id="UP000658225"/>
    </source>
</evidence>